<evidence type="ECO:0000313" key="1">
    <source>
        <dbReference type="EMBL" id="CAG7732492.1"/>
    </source>
</evidence>
<evidence type="ECO:0000313" key="2">
    <source>
        <dbReference type="Proteomes" id="UP000708208"/>
    </source>
</evidence>
<organism evidence="1 2">
    <name type="scientific">Allacma fusca</name>
    <dbReference type="NCBI Taxonomy" id="39272"/>
    <lineage>
        <taxon>Eukaryota</taxon>
        <taxon>Metazoa</taxon>
        <taxon>Ecdysozoa</taxon>
        <taxon>Arthropoda</taxon>
        <taxon>Hexapoda</taxon>
        <taxon>Collembola</taxon>
        <taxon>Symphypleona</taxon>
        <taxon>Sminthuridae</taxon>
        <taxon>Allacma</taxon>
    </lineage>
</organism>
<gene>
    <name evidence="1" type="ORF">AFUS01_LOCUS21007</name>
</gene>
<sequence length="20" mass="2472">TKNVREARHLKLKKFSRRFG</sequence>
<protein>
    <submittedName>
        <fullName evidence="1">Uncharacterized protein</fullName>
    </submittedName>
</protein>
<dbReference type="Proteomes" id="UP000708208">
    <property type="component" value="Unassembled WGS sequence"/>
</dbReference>
<dbReference type="EMBL" id="CAJVCH010232346">
    <property type="protein sequence ID" value="CAG7732492.1"/>
    <property type="molecule type" value="Genomic_DNA"/>
</dbReference>
<feature type="non-terminal residue" evidence="1">
    <location>
        <position position="20"/>
    </location>
</feature>
<keyword evidence="2" id="KW-1185">Reference proteome</keyword>
<comment type="caution">
    <text evidence="1">The sequence shown here is derived from an EMBL/GenBank/DDBJ whole genome shotgun (WGS) entry which is preliminary data.</text>
</comment>
<proteinExistence type="predicted"/>
<name>A0A8J2K597_9HEXA</name>
<reference evidence="1" key="1">
    <citation type="submission" date="2021-06" db="EMBL/GenBank/DDBJ databases">
        <authorList>
            <person name="Hodson N. C."/>
            <person name="Mongue J. A."/>
            <person name="Jaron S. K."/>
        </authorList>
    </citation>
    <scope>NUCLEOTIDE SEQUENCE</scope>
</reference>
<dbReference type="AlphaFoldDB" id="A0A8J2K597"/>
<accession>A0A8J2K597</accession>